<evidence type="ECO:0000313" key="1">
    <source>
        <dbReference type="EMBL" id="QQP10899.1"/>
    </source>
</evidence>
<sequence length="65" mass="7590">MNEKEDEEMLGVLNEEKIEAKEVRLSIKNIELIKELASKQEPLIVENGIAQIDSSHPDYEFWMED</sequence>
<dbReference type="EMBL" id="CP067341">
    <property type="protein sequence ID" value="QQP10899.1"/>
    <property type="molecule type" value="Genomic_DNA"/>
</dbReference>
<reference evidence="1 2" key="1">
    <citation type="submission" date="2020-01" db="EMBL/GenBank/DDBJ databases">
        <authorList>
            <person name="Liu G."/>
            <person name="Liu B."/>
        </authorList>
    </citation>
    <scope>NUCLEOTIDE SEQUENCE [LARGE SCALE GENOMIC DNA]</scope>
    <source>
        <strain evidence="1 2">FJAT-51161</strain>
    </source>
</reference>
<dbReference type="Proteomes" id="UP000596049">
    <property type="component" value="Chromosome"/>
</dbReference>
<protein>
    <submittedName>
        <fullName evidence="1">Uncharacterized protein</fullName>
    </submittedName>
</protein>
<gene>
    <name evidence="1" type="ORF">FJQ98_16775</name>
</gene>
<proteinExistence type="predicted"/>
<organism evidence="1 2">
    <name type="scientific">Lysinibacillus agricola</name>
    <dbReference type="NCBI Taxonomy" id="2590012"/>
    <lineage>
        <taxon>Bacteria</taxon>
        <taxon>Bacillati</taxon>
        <taxon>Bacillota</taxon>
        <taxon>Bacilli</taxon>
        <taxon>Bacillales</taxon>
        <taxon>Bacillaceae</taxon>
        <taxon>Lysinibacillus</taxon>
    </lineage>
</organism>
<keyword evidence="2" id="KW-1185">Reference proteome</keyword>
<evidence type="ECO:0000313" key="2">
    <source>
        <dbReference type="Proteomes" id="UP000596049"/>
    </source>
</evidence>
<accession>A0ABX7AM29</accession>
<name>A0ABX7AM29_9BACI</name>
<dbReference type="RefSeq" id="WP_053595642.1">
    <property type="nucleotide sequence ID" value="NZ_CP067341.1"/>
</dbReference>